<organism evidence="1">
    <name type="scientific">marine sediment metagenome</name>
    <dbReference type="NCBI Taxonomy" id="412755"/>
    <lineage>
        <taxon>unclassified sequences</taxon>
        <taxon>metagenomes</taxon>
        <taxon>ecological metagenomes</taxon>
    </lineage>
</organism>
<sequence length="50" mass="5861">VKRGKYYMRYLAEVYDQNGTLKSRLFTTLILPKTRADVLRFVKGEHALEA</sequence>
<proteinExistence type="predicted"/>
<name>X1KGV0_9ZZZZ</name>
<dbReference type="AlphaFoldDB" id="X1KGV0"/>
<protein>
    <submittedName>
        <fullName evidence="1">Uncharacterized protein</fullName>
    </submittedName>
</protein>
<evidence type="ECO:0000313" key="1">
    <source>
        <dbReference type="EMBL" id="GAH92850.1"/>
    </source>
</evidence>
<comment type="caution">
    <text evidence="1">The sequence shown here is derived from an EMBL/GenBank/DDBJ whole genome shotgun (WGS) entry which is preliminary data.</text>
</comment>
<accession>X1KGV0</accession>
<gene>
    <name evidence="1" type="ORF">S06H3_06445</name>
</gene>
<feature type="non-terminal residue" evidence="1">
    <location>
        <position position="1"/>
    </location>
</feature>
<reference evidence="1" key="1">
    <citation type="journal article" date="2014" name="Front. Microbiol.">
        <title>High frequency of phylogenetically diverse reductive dehalogenase-homologous genes in deep subseafloor sedimentary metagenomes.</title>
        <authorList>
            <person name="Kawai M."/>
            <person name="Futagami T."/>
            <person name="Toyoda A."/>
            <person name="Takaki Y."/>
            <person name="Nishi S."/>
            <person name="Hori S."/>
            <person name="Arai W."/>
            <person name="Tsubouchi T."/>
            <person name="Morono Y."/>
            <person name="Uchiyama I."/>
            <person name="Ito T."/>
            <person name="Fujiyama A."/>
            <person name="Inagaki F."/>
            <person name="Takami H."/>
        </authorList>
    </citation>
    <scope>NUCLEOTIDE SEQUENCE</scope>
    <source>
        <strain evidence="1">Expedition CK06-06</strain>
    </source>
</reference>
<dbReference type="EMBL" id="BARV01002506">
    <property type="protein sequence ID" value="GAH92850.1"/>
    <property type="molecule type" value="Genomic_DNA"/>
</dbReference>